<dbReference type="PANTHER" id="PTHR19432">
    <property type="entry name" value="SUGAR TRANSPORTER"/>
    <property type="match status" value="1"/>
</dbReference>
<sequence>MLENQGEDEFGEGLKAKNRVKETKVITKGISEITALNWIAWFPFLLLDTDWMGREVYGGDSGGNEDLKRLYNQGVHAGWRGMATRRTTWRKWMDHHRTSSS</sequence>
<protein>
    <submittedName>
        <fullName evidence="8">Uncharacterized protein</fullName>
    </submittedName>
</protein>
<reference evidence="8" key="2">
    <citation type="submission" date="2015-03" db="UniProtKB">
        <authorList>
            <consortium name="EnsemblPlants"/>
        </authorList>
    </citation>
    <scope>IDENTIFICATION</scope>
</reference>
<dbReference type="STRING" id="109376.A0A0D3AZZ1"/>
<keyword evidence="7" id="KW-0472">Membrane</keyword>
<evidence type="ECO:0000256" key="1">
    <source>
        <dbReference type="ARBA" id="ARBA00004141"/>
    </source>
</evidence>
<dbReference type="GO" id="GO:0005886">
    <property type="term" value="C:plasma membrane"/>
    <property type="evidence" value="ECO:0007669"/>
    <property type="project" value="TreeGrafter"/>
</dbReference>
<accession>A0A0D3AZZ1</accession>
<keyword evidence="6" id="KW-1133">Transmembrane helix</keyword>
<dbReference type="Gramene" id="Bo3g003760.1">
    <property type="protein sequence ID" value="Bo3g003760.1"/>
    <property type="gene ID" value="Bo3g003760"/>
</dbReference>
<comment type="subcellular location">
    <subcellularLocation>
        <location evidence="1">Membrane</location>
        <topology evidence="1">Multi-pass membrane protein</topology>
    </subcellularLocation>
</comment>
<organism evidence="8 9">
    <name type="scientific">Brassica oleracea var. oleracea</name>
    <dbReference type="NCBI Taxonomy" id="109376"/>
    <lineage>
        <taxon>Eukaryota</taxon>
        <taxon>Viridiplantae</taxon>
        <taxon>Streptophyta</taxon>
        <taxon>Embryophyta</taxon>
        <taxon>Tracheophyta</taxon>
        <taxon>Spermatophyta</taxon>
        <taxon>Magnoliopsida</taxon>
        <taxon>eudicotyledons</taxon>
        <taxon>Gunneridae</taxon>
        <taxon>Pentapetalae</taxon>
        <taxon>rosids</taxon>
        <taxon>malvids</taxon>
        <taxon>Brassicales</taxon>
        <taxon>Brassicaceae</taxon>
        <taxon>Brassiceae</taxon>
        <taxon>Brassica</taxon>
    </lineage>
</organism>
<evidence type="ECO:0000256" key="4">
    <source>
        <dbReference type="ARBA" id="ARBA00022692"/>
    </source>
</evidence>
<evidence type="ECO:0000256" key="2">
    <source>
        <dbReference type="ARBA" id="ARBA00022448"/>
    </source>
</evidence>
<evidence type="ECO:0000256" key="7">
    <source>
        <dbReference type="ARBA" id="ARBA00023136"/>
    </source>
</evidence>
<evidence type="ECO:0000256" key="3">
    <source>
        <dbReference type="ARBA" id="ARBA00022597"/>
    </source>
</evidence>
<evidence type="ECO:0000313" key="8">
    <source>
        <dbReference type="EnsemblPlants" id="Bo3g003760.1"/>
    </source>
</evidence>
<keyword evidence="9" id="KW-1185">Reference proteome</keyword>
<dbReference type="PANTHER" id="PTHR19432:SF94">
    <property type="entry name" value="SUCROSE TRANSPORT PROTEIN SUC7-RELATED"/>
    <property type="match status" value="1"/>
</dbReference>
<dbReference type="Proteomes" id="UP000032141">
    <property type="component" value="Chromosome C3"/>
</dbReference>
<name>A0A0D3AZZ1_BRAOL</name>
<evidence type="ECO:0000256" key="6">
    <source>
        <dbReference type="ARBA" id="ARBA00022989"/>
    </source>
</evidence>
<keyword evidence="2" id="KW-0813">Transport</keyword>
<proteinExistence type="predicted"/>
<reference evidence="8 9" key="1">
    <citation type="journal article" date="2014" name="Genome Biol.">
        <title>Transcriptome and methylome profiling reveals relics of genome dominance in the mesopolyploid Brassica oleracea.</title>
        <authorList>
            <person name="Parkin I.A."/>
            <person name="Koh C."/>
            <person name="Tang H."/>
            <person name="Robinson S.J."/>
            <person name="Kagale S."/>
            <person name="Clarke W.E."/>
            <person name="Town C.D."/>
            <person name="Nixon J."/>
            <person name="Krishnakumar V."/>
            <person name="Bidwell S.L."/>
            <person name="Denoeud F."/>
            <person name="Belcram H."/>
            <person name="Links M.G."/>
            <person name="Just J."/>
            <person name="Clarke C."/>
            <person name="Bender T."/>
            <person name="Huebert T."/>
            <person name="Mason A.S."/>
            <person name="Pires J.C."/>
            <person name="Barker G."/>
            <person name="Moore J."/>
            <person name="Walley P.G."/>
            <person name="Manoli S."/>
            <person name="Batley J."/>
            <person name="Edwards D."/>
            <person name="Nelson M.N."/>
            <person name="Wang X."/>
            <person name="Paterson A.H."/>
            <person name="King G."/>
            <person name="Bancroft I."/>
            <person name="Chalhoub B."/>
            <person name="Sharpe A.G."/>
        </authorList>
    </citation>
    <scope>NUCLEOTIDE SEQUENCE</scope>
    <source>
        <strain evidence="8 9">cv. TO1000</strain>
    </source>
</reference>
<evidence type="ECO:0000313" key="9">
    <source>
        <dbReference type="Proteomes" id="UP000032141"/>
    </source>
</evidence>
<evidence type="ECO:0000256" key="5">
    <source>
        <dbReference type="ARBA" id="ARBA00022847"/>
    </source>
</evidence>
<dbReference type="GO" id="GO:0005773">
    <property type="term" value="C:vacuole"/>
    <property type="evidence" value="ECO:0007669"/>
    <property type="project" value="TreeGrafter"/>
</dbReference>
<dbReference type="AlphaFoldDB" id="A0A0D3AZZ1"/>
<keyword evidence="5" id="KW-0769">Symport</keyword>
<dbReference type="EnsemblPlants" id="Bo3g003760.1">
    <property type="protein sequence ID" value="Bo3g003760.1"/>
    <property type="gene ID" value="Bo3g003760"/>
</dbReference>
<keyword evidence="3" id="KW-0762">Sugar transport</keyword>
<keyword evidence="4" id="KW-0812">Transmembrane</keyword>
<dbReference type="eggNOG" id="KOG0637">
    <property type="taxonomic scope" value="Eukaryota"/>
</dbReference>
<dbReference type="HOGENOM" id="CLU_2295587_0_0_1"/>
<dbReference type="GO" id="GO:0008506">
    <property type="term" value="F:sucrose:proton symporter activity"/>
    <property type="evidence" value="ECO:0007669"/>
    <property type="project" value="TreeGrafter"/>
</dbReference>